<dbReference type="PROSITE" id="PS00671">
    <property type="entry name" value="D_2_HYDROXYACID_DH_3"/>
    <property type="match status" value="1"/>
</dbReference>
<feature type="domain" description="D-isomer specific 2-hydroxyacid dehydrogenase catalytic" evidence="5">
    <location>
        <begin position="63"/>
        <end position="334"/>
    </location>
</feature>
<dbReference type="OrthoDB" id="298012at2759"/>
<reference evidence="7 8" key="1">
    <citation type="submission" date="2019-12" db="EMBL/GenBank/DDBJ databases">
        <title>A genome sequence resource for the geographically widespread anthracnose pathogen Colletotrichum asianum.</title>
        <authorList>
            <person name="Meng Y."/>
        </authorList>
    </citation>
    <scope>NUCLEOTIDE SEQUENCE [LARGE SCALE GENOMIC DNA]</scope>
    <source>
        <strain evidence="7 8">ICMP 18580</strain>
    </source>
</reference>
<evidence type="ECO:0000259" key="5">
    <source>
        <dbReference type="Pfam" id="PF00389"/>
    </source>
</evidence>
<dbReference type="PANTHER" id="PTHR43761:SF1">
    <property type="entry name" value="D-ISOMER SPECIFIC 2-HYDROXYACID DEHYDROGENASE CATALYTIC DOMAIN-CONTAINING PROTEIN-RELATED"/>
    <property type="match status" value="1"/>
</dbReference>
<gene>
    <name evidence="7" type="ORF">GQ607_013901</name>
</gene>
<sequence>MAPNIPNPASEITGSQDRVIRDSSCDKPKLYILSEFHPVAVQHAQQLFDCVLYGDPEGKNWRNNATAILIKDYHITQSDLAAAPQLQVIGKQGFGLDKIDIEACNRGGVKICNSPGINAGAVAEMTLCLALSVAREVPQLVLRQRAQGEVIRKETVAGLLLSGKTVGIVGMGNIGQAVARMFIGGLQASIIAFDPYYVKGHGSWDVIPHRRVDSLEDLIDVSDVISVHVPLTHETTNLISALEMKRMKRNAILLNTARGGIVNESDLAEALQNGYIWGAGFDCHVQEPPTLELYRDLWNSPRFVGTPHIAAATDETQIATINAAVDGVYRYLQQSA</sequence>
<name>A0A8H3W451_9PEZI</name>
<evidence type="ECO:0000313" key="8">
    <source>
        <dbReference type="Proteomes" id="UP000434172"/>
    </source>
</evidence>
<comment type="caution">
    <text evidence="7">The sequence shown here is derived from an EMBL/GenBank/DDBJ whole genome shotgun (WGS) entry which is preliminary data.</text>
</comment>
<keyword evidence="8" id="KW-1185">Reference proteome</keyword>
<evidence type="ECO:0000259" key="6">
    <source>
        <dbReference type="Pfam" id="PF02826"/>
    </source>
</evidence>
<evidence type="ECO:0008006" key="9">
    <source>
        <dbReference type="Google" id="ProtNLM"/>
    </source>
</evidence>
<dbReference type="SUPFAM" id="SSF51735">
    <property type="entry name" value="NAD(P)-binding Rossmann-fold domains"/>
    <property type="match status" value="1"/>
</dbReference>
<dbReference type="PROSITE" id="PS00670">
    <property type="entry name" value="D_2_HYDROXYACID_DH_2"/>
    <property type="match status" value="1"/>
</dbReference>
<dbReference type="GO" id="GO:0051287">
    <property type="term" value="F:NAD binding"/>
    <property type="evidence" value="ECO:0007669"/>
    <property type="project" value="InterPro"/>
</dbReference>
<dbReference type="InterPro" id="IPR006139">
    <property type="entry name" value="D-isomer_2_OHA_DH_cat_dom"/>
</dbReference>
<evidence type="ECO:0000313" key="7">
    <source>
        <dbReference type="EMBL" id="KAF0318942.1"/>
    </source>
</evidence>
<organism evidence="7 8">
    <name type="scientific">Colletotrichum asianum</name>
    <dbReference type="NCBI Taxonomy" id="702518"/>
    <lineage>
        <taxon>Eukaryota</taxon>
        <taxon>Fungi</taxon>
        <taxon>Dikarya</taxon>
        <taxon>Ascomycota</taxon>
        <taxon>Pezizomycotina</taxon>
        <taxon>Sordariomycetes</taxon>
        <taxon>Hypocreomycetidae</taxon>
        <taxon>Glomerellales</taxon>
        <taxon>Glomerellaceae</taxon>
        <taxon>Colletotrichum</taxon>
        <taxon>Colletotrichum gloeosporioides species complex</taxon>
    </lineage>
</organism>
<comment type="similarity">
    <text evidence="1 4">Belongs to the D-isomer specific 2-hydroxyacid dehydrogenase family.</text>
</comment>
<keyword evidence="3" id="KW-0520">NAD</keyword>
<dbReference type="PANTHER" id="PTHR43761">
    <property type="entry name" value="D-ISOMER SPECIFIC 2-HYDROXYACID DEHYDROGENASE FAMILY PROTEIN (AFU_ORTHOLOGUE AFUA_1G13630)"/>
    <property type="match status" value="1"/>
</dbReference>
<dbReference type="SUPFAM" id="SSF52283">
    <property type="entry name" value="Formate/glycerate dehydrogenase catalytic domain-like"/>
    <property type="match status" value="1"/>
</dbReference>
<evidence type="ECO:0000256" key="3">
    <source>
        <dbReference type="ARBA" id="ARBA00023027"/>
    </source>
</evidence>
<evidence type="ECO:0000256" key="1">
    <source>
        <dbReference type="ARBA" id="ARBA00005854"/>
    </source>
</evidence>
<dbReference type="GO" id="GO:0016616">
    <property type="term" value="F:oxidoreductase activity, acting on the CH-OH group of donors, NAD or NADP as acceptor"/>
    <property type="evidence" value="ECO:0007669"/>
    <property type="project" value="InterPro"/>
</dbReference>
<dbReference type="InterPro" id="IPR036291">
    <property type="entry name" value="NAD(P)-bd_dom_sf"/>
</dbReference>
<dbReference type="Gene3D" id="3.40.50.720">
    <property type="entry name" value="NAD(P)-binding Rossmann-like Domain"/>
    <property type="match status" value="2"/>
</dbReference>
<dbReference type="AlphaFoldDB" id="A0A8H3W451"/>
<proteinExistence type="inferred from homology"/>
<dbReference type="Pfam" id="PF02826">
    <property type="entry name" value="2-Hacid_dh_C"/>
    <property type="match status" value="1"/>
</dbReference>
<dbReference type="Proteomes" id="UP000434172">
    <property type="component" value="Unassembled WGS sequence"/>
</dbReference>
<dbReference type="InterPro" id="IPR029753">
    <property type="entry name" value="D-isomer_DH_CS"/>
</dbReference>
<evidence type="ECO:0000256" key="2">
    <source>
        <dbReference type="ARBA" id="ARBA00023002"/>
    </source>
</evidence>
<dbReference type="InterPro" id="IPR006140">
    <property type="entry name" value="D-isomer_DH_NAD-bd"/>
</dbReference>
<accession>A0A8H3W451</accession>
<evidence type="ECO:0000256" key="4">
    <source>
        <dbReference type="RuleBase" id="RU003719"/>
    </source>
</evidence>
<protein>
    <recommendedName>
        <fullName evidence="9">D-3-phosphoglycerate dehydrogenase</fullName>
    </recommendedName>
</protein>
<keyword evidence="2 4" id="KW-0560">Oxidoreductase</keyword>
<dbReference type="InterPro" id="IPR029752">
    <property type="entry name" value="D-isomer_DH_CS1"/>
</dbReference>
<dbReference type="Pfam" id="PF00389">
    <property type="entry name" value="2-Hacid_dh"/>
    <property type="match status" value="1"/>
</dbReference>
<dbReference type="EMBL" id="WOWK01000103">
    <property type="protein sequence ID" value="KAF0318942.1"/>
    <property type="molecule type" value="Genomic_DNA"/>
</dbReference>
<dbReference type="InterPro" id="IPR050418">
    <property type="entry name" value="D-iso_2-hydroxyacid_DH_PdxB"/>
</dbReference>
<dbReference type="PROSITE" id="PS00065">
    <property type="entry name" value="D_2_HYDROXYACID_DH_1"/>
    <property type="match status" value="1"/>
</dbReference>
<feature type="domain" description="D-isomer specific 2-hydroxyacid dehydrogenase NAD-binding" evidence="6">
    <location>
        <begin position="128"/>
        <end position="310"/>
    </location>
</feature>